<dbReference type="OrthoDB" id="202545at2759"/>
<evidence type="ECO:0000313" key="3">
    <source>
        <dbReference type="Proteomes" id="UP000799772"/>
    </source>
</evidence>
<keyword evidence="1" id="KW-0812">Transmembrane</keyword>
<dbReference type="PANTHER" id="PTHR42044:SF2">
    <property type="entry name" value="DUF676 DOMAIN-CONTAINING PROTEIN"/>
    <property type="match status" value="1"/>
</dbReference>
<dbReference type="EMBL" id="ML978129">
    <property type="protein sequence ID" value="KAF2096552.1"/>
    <property type="molecule type" value="Genomic_DNA"/>
</dbReference>
<name>A0A9P4M6P9_9PEZI</name>
<comment type="caution">
    <text evidence="2">The sequence shown here is derived from an EMBL/GenBank/DDBJ whole genome shotgun (WGS) entry which is preliminary data.</text>
</comment>
<dbReference type="PANTHER" id="PTHR42044">
    <property type="entry name" value="DUF676 DOMAIN-CONTAINING PROTEIN-RELATED"/>
    <property type="match status" value="1"/>
</dbReference>
<keyword evidence="1" id="KW-1133">Transmembrane helix</keyword>
<accession>A0A9P4M6P9</accession>
<reference evidence="2" key="1">
    <citation type="journal article" date="2020" name="Stud. Mycol.">
        <title>101 Dothideomycetes genomes: a test case for predicting lifestyles and emergence of pathogens.</title>
        <authorList>
            <person name="Haridas S."/>
            <person name="Albert R."/>
            <person name="Binder M."/>
            <person name="Bloem J."/>
            <person name="Labutti K."/>
            <person name="Salamov A."/>
            <person name="Andreopoulos B."/>
            <person name="Baker S."/>
            <person name="Barry K."/>
            <person name="Bills G."/>
            <person name="Bluhm B."/>
            <person name="Cannon C."/>
            <person name="Castanera R."/>
            <person name="Culley D."/>
            <person name="Daum C."/>
            <person name="Ezra D."/>
            <person name="Gonzalez J."/>
            <person name="Henrissat B."/>
            <person name="Kuo A."/>
            <person name="Liang C."/>
            <person name="Lipzen A."/>
            <person name="Lutzoni F."/>
            <person name="Magnuson J."/>
            <person name="Mondo S."/>
            <person name="Nolan M."/>
            <person name="Ohm R."/>
            <person name="Pangilinan J."/>
            <person name="Park H.-J."/>
            <person name="Ramirez L."/>
            <person name="Alfaro M."/>
            <person name="Sun H."/>
            <person name="Tritt A."/>
            <person name="Yoshinaga Y."/>
            <person name="Zwiers L.-H."/>
            <person name="Turgeon B."/>
            <person name="Goodwin S."/>
            <person name="Spatafora J."/>
            <person name="Crous P."/>
            <person name="Grigoriev I."/>
        </authorList>
    </citation>
    <scope>NUCLEOTIDE SEQUENCE</scope>
    <source>
        <strain evidence="2">CBS 133067</strain>
    </source>
</reference>
<feature type="transmembrane region" description="Helical" evidence="1">
    <location>
        <begin position="28"/>
        <end position="49"/>
    </location>
</feature>
<dbReference type="AlphaFoldDB" id="A0A9P4M6P9"/>
<gene>
    <name evidence="2" type="ORF">NA57DRAFT_42495</name>
</gene>
<keyword evidence="3" id="KW-1185">Reference proteome</keyword>
<proteinExistence type="predicted"/>
<evidence type="ECO:0000256" key="1">
    <source>
        <dbReference type="SAM" id="Phobius"/>
    </source>
</evidence>
<dbReference type="InterPro" id="IPR029058">
    <property type="entry name" value="AB_hydrolase_fold"/>
</dbReference>
<dbReference type="Proteomes" id="UP000799772">
    <property type="component" value="Unassembled WGS sequence"/>
</dbReference>
<feature type="transmembrane region" description="Helical" evidence="1">
    <location>
        <begin position="70"/>
        <end position="92"/>
    </location>
</feature>
<dbReference type="SUPFAM" id="SSF53474">
    <property type="entry name" value="alpha/beta-Hydrolases"/>
    <property type="match status" value="1"/>
</dbReference>
<protein>
    <submittedName>
        <fullName evidence="2">Uncharacterized protein</fullName>
    </submittedName>
</protein>
<sequence>MPVEFLASQTGLSPAIQDPLPYTGGPLYLLWADLLLILRCMPTALGIFLPLNLLHPDIRDELYPGSWRNLFSLFLHVVLVFMQASFLISLISCLFVPLGWFIVYVAFFMLLNYGICWFLNGSTIQLVSQVEVENEENHASEYWVYLNGVSVGRDWLQSNVDRLSETFGRRVHGVHNPTDGIIFDLIQCLVQRNFSYSTQDVRDGYALIKEALLNEDYTKIVFILHSQGGIEGGLIVDWLLNEIPQDLLHRLEIYTFGNAANHFNNPHKSSTRHLAEELEVTADDSHSAIRHIEHYANSGDFVSRFGVLSFISVRNRFMGRLFQGPGSGHLLNQHYLSEMFPLDENRKASEENAFMDMEVTFSPYDQKSILRESVPFSFYSCADRVGEADVAFVGDVNTPITPVQISSPNSLVLEERTPRTLRVRDFSRLWKYRNGMSPES</sequence>
<organism evidence="2 3">
    <name type="scientific">Rhizodiscina lignyota</name>
    <dbReference type="NCBI Taxonomy" id="1504668"/>
    <lineage>
        <taxon>Eukaryota</taxon>
        <taxon>Fungi</taxon>
        <taxon>Dikarya</taxon>
        <taxon>Ascomycota</taxon>
        <taxon>Pezizomycotina</taxon>
        <taxon>Dothideomycetes</taxon>
        <taxon>Pleosporomycetidae</taxon>
        <taxon>Aulographales</taxon>
        <taxon>Rhizodiscinaceae</taxon>
        <taxon>Rhizodiscina</taxon>
    </lineage>
</organism>
<evidence type="ECO:0000313" key="2">
    <source>
        <dbReference type="EMBL" id="KAF2096552.1"/>
    </source>
</evidence>
<keyword evidence="1" id="KW-0472">Membrane</keyword>
<feature type="transmembrane region" description="Helical" evidence="1">
    <location>
        <begin position="98"/>
        <end position="119"/>
    </location>
</feature>